<sequence>MGSDKIEKKRKRASDRHERPSKKTALDPRELPPLAVSVLKDDSELAPVITTTPGLKTSGNINLKPYVKNRAAPSSSSSRNQGIVSSELLLQSSEHPKLDFVGRESNEDADSQLKHYVAVLDAEKKTWEFVEVRRMVVRGAVRTLKHVDEEESESEDEMVKNIRAQRTELTNTFGTKQSRKAAQSMAENAQLSNAPAGAAVAAETAILSAMPTDSATDLASKAAAVQAQVQAAKPVPQANLEASHPSDVYPIDNLVPNGLATLRQLPGLKDWTGSVNAGEAVSTTSRYVSRRVEAVVHSGNTTHLQLLRFIFVLLEFARSLRSGGRDSGPGSKRLPTRDDLRRVLSSSTGGATAKDEDETTPATATLPDPIIDAIRRRFAPQGSSMSKNDVTLLHTTICALSLHIPPQPERDGGASTQGGNASNELATDPSDLRDDLRLDNASITQYFRELGCRVDKPRESEFAKWGIKGGKAEAAARRVARLKIPVEFPRVSRGGRR</sequence>
<dbReference type="Proteomes" id="UP000234254">
    <property type="component" value="Unassembled WGS sequence"/>
</dbReference>
<dbReference type="GO" id="GO:0005730">
    <property type="term" value="C:nucleolus"/>
    <property type="evidence" value="ECO:0007669"/>
    <property type="project" value="UniProtKB-SubCell"/>
</dbReference>
<proteinExistence type="inferred from homology"/>
<organism evidence="7 8">
    <name type="scientific">Aspergillus campestris (strain IBT 28561)</name>
    <dbReference type="NCBI Taxonomy" id="1392248"/>
    <lineage>
        <taxon>Eukaryota</taxon>
        <taxon>Fungi</taxon>
        <taxon>Dikarya</taxon>
        <taxon>Ascomycota</taxon>
        <taxon>Pezizomycotina</taxon>
        <taxon>Eurotiomycetes</taxon>
        <taxon>Eurotiomycetidae</taxon>
        <taxon>Eurotiales</taxon>
        <taxon>Aspergillaceae</taxon>
        <taxon>Aspergillus</taxon>
        <taxon>Aspergillus subgen. Circumdati</taxon>
    </lineage>
</organism>
<keyword evidence="5" id="KW-0539">Nucleus</keyword>
<dbReference type="GO" id="GO:0003677">
    <property type="term" value="F:DNA binding"/>
    <property type="evidence" value="ECO:0007669"/>
    <property type="project" value="InterPro"/>
</dbReference>
<feature type="region of interest" description="Disordered" evidence="6">
    <location>
        <begin position="321"/>
        <end position="366"/>
    </location>
</feature>
<evidence type="ECO:0000256" key="5">
    <source>
        <dbReference type="ARBA" id="ARBA00023242"/>
    </source>
</evidence>
<evidence type="ECO:0000256" key="6">
    <source>
        <dbReference type="SAM" id="MobiDB-lite"/>
    </source>
</evidence>
<dbReference type="EMBL" id="MSFM01000004">
    <property type="protein sequence ID" value="PKY05420.1"/>
    <property type="molecule type" value="Genomic_DNA"/>
</dbReference>
<dbReference type="AlphaFoldDB" id="A0A2I1D6B4"/>
<dbReference type="RefSeq" id="XP_024694014.1">
    <property type="nucleotide sequence ID" value="XM_024834938.1"/>
</dbReference>
<dbReference type="GeneID" id="36542462"/>
<evidence type="ECO:0000313" key="8">
    <source>
        <dbReference type="Proteomes" id="UP000234254"/>
    </source>
</evidence>
<gene>
    <name evidence="7" type="ORF">P168DRAFT_265870</name>
</gene>
<dbReference type="Pfam" id="PF06870">
    <property type="entry name" value="RNA_pol_I_A49"/>
    <property type="match status" value="1"/>
</dbReference>
<feature type="region of interest" description="Disordered" evidence="6">
    <location>
        <begin position="404"/>
        <end position="433"/>
    </location>
</feature>
<evidence type="ECO:0000256" key="1">
    <source>
        <dbReference type="ARBA" id="ARBA00004604"/>
    </source>
</evidence>
<dbReference type="VEuPathDB" id="FungiDB:P168DRAFT_265870"/>
<feature type="region of interest" description="Disordered" evidence="6">
    <location>
        <begin position="1"/>
        <end position="33"/>
    </location>
</feature>
<name>A0A2I1D6B4_ASPC2</name>
<dbReference type="PANTHER" id="PTHR14440">
    <property type="entry name" value="DNA-DIRECTED RNA POLYMERASE I SUBUNIT RPA49"/>
    <property type="match status" value="1"/>
</dbReference>
<accession>A0A2I1D6B4</accession>
<evidence type="ECO:0000256" key="4">
    <source>
        <dbReference type="ARBA" id="ARBA00023163"/>
    </source>
</evidence>
<keyword evidence="3" id="KW-0240">DNA-directed RNA polymerase</keyword>
<feature type="compositionally biased region" description="Basic residues" evidence="6">
    <location>
        <begin position="8"/>
        <end position="22"/>
    </location>
</feature>
<keyword evidence="8" id="KW-1185">Reference proteome</keyword>
<comment type="subcellular location">
    <subcellularLocation>
        <location evidence="1">Nucleus</location>
        <location evidence="1">Nucleolus</location>
    </subcellularLocation>
</comment>
<evidence type="ECO:0000256" key="2">
    <source>
        <dbReference type="ARBA" id="ARBA00009430"/>
    </source>
</evidence>
<evidence type="ECO:0008006" key="9">
    <source>
        <dbReference type="Google" id="ProtNLM"/>
    </source>
</evidence>
<keyword evidence="4" id="KW-0804">Transcription</keyword>
<protein>
    <recommendedName>
        <fullName evidence="9">A49-like RNA polymerase I associated factor</fullName>
    </recommendedName>
</protein>
<comment type="caution">
    <text evidence="7">The sequence shown here is derived from an EMBL/GenBank/DDBJ whole genome shotgun (WGS) entry which is preliminary data.</text>
</comment>
<reference evidence="7" key="1">
    <citation type="submission" date="2016-12" db="EMBL/GenBank/DDBJ databases">
        <title>The genomes of Aspergillus section Nigri reveals drivers in fungal speciation.</title>
        <authorList>
            <consortium name="DOE Joint Genome Institute"/>
            <person name="Vesth T.C."/>
            <person name="Nybo J."/>
            <person name="Theobald S."/>
            <person name="Brandl J."/>
            <person name="Frisvad J.C."/>
            <person name="Nielsen K.F."/>
            <person name="Lyhne E.K."/>
            <person name="Kogle M.E."/>
            <person name="Kuo A."/>
            <person name="Riley R."/>
            <person name="Clum A."/>
            <person name="Nolan M."/>
            <person name="Lipzen A."/>
            <person name="Salamov A."/>
            <person name="Henrissat B."/>
            <person name="Wiebenga A."/>
            <person name="De vries R.P."/>
            <person name="Grigoriev I.V."/>
            <person name="Mortensen U.H."/>
            <person name="Andersen M.R."/>
            <person name="Baker S.E."/>
        </authorList>
    </citation>
    <scope>NUCLEOTIDE SEQUENCE</scope>
    <source>
        <strain evidence="7">IBT 28561</strain>
    </source>
</reference>
<dbReference type="InterPro" id="IPR009668">
    <property type="entry name" value="RNA_pol-assoc_fac_A49-like"/>
</dbReference>
<dbReference type="GO" id="GO:0000428">
    <property type="term" value="C:DNA-directed RNA polymerase complex"/>
    <property type="evidence" value="ECO:0007669"/>
    <property type="project" value="UniProtKB-KW"/>
</dbReference>
<evidence type="ECO:0000256" key="3">
    <source>
        <dbReference type="ARBA" id="ARBA00022478"/>
    </source>
</evidence>
<dbReference type="OrthoDB" id="532500at2759"/>
<dbReference type="GO" id="GO:0006351">
    <property type="term" value="P:DNA-templated transcription"/>
    <property type="evidence" value="ECO:0007669"/>
    <property type="project" value="InterPro"/>
</dbReference>
<comment type="similarity">
    <text evidence="2">Belongs to the eukaryotic RPA49/POLR1E RNA polymerase subunit family.</text>
</comment>
<evidence type="ECO:0000313" key="7">
    <source>
        <dbReference type="EMBL" id="PKY05420.1"/>
    </source>
</evidence>